<dbReference type="OrthoDB" id="117791at2759"/>
<reference evidence="2" key="1">
    <citation type="submission" date="2017-03" db="EMBL/GenBank/DDBJ databases">
        <title>Phytopthora megakarya and P. palmivora, two closely related causual agents of cacao black pod achieved similar genome size and gene model numbers by different mechanisms.</title>
        <authorList>
            <person name="Ali S."/>
            <person name="Shao J."/>
            <person name="Larry D.J."/>
            <person name="Kronmiller B."/>
            <person name="Shen D."/>
            <person name="Strem M.D."/>
            <person name="Melnick R.L."/>
            <person name="Guiltinan M.J."/>
            <person name="Tyler B.M."/>
            <person name="Meinhardt L.W."/>
            <person name="Bailey B.A."/>
        </authorList>
    </citation>
    <scope>NUCLEOTIDE SEQUENCE [LARGE SCALE GENOMIC DNA]</scope>
    <source>
        <strain evidence="2">zdho120</strain>
    </source>
</reference>
<proteinExistence type="predicted"/>
<comment type="caution">
    <text evidence="1">The sequence shown here is derived from an EMBL/GenBank/DDBJ whole genome shotgun (WGS) entry which is preliminary data.</text>
</comment>
<gene>
    <name evidence="1" type="ORF">PHMEG_00030661</name>
</gene>
<dbReference type="AlphaFoldDB" id="A0A225V2F4"/>
<evidence type="ECO:0000313" key="1">
    <source>
        <dbReference type="EMBL" id="OWY98549.1"/>
    </source>
</evidence>
<organism evidence="1 2">
    <name type="scientific">Phytophthora megakarya</name>
    <dbReference type="NCBI Taxonomy" id="4795"/>
    <lineage>
        <taxon>Eukaryota</taxon>
        <taxon>Sar</taxon>
        <taxon>Stramenopiles</taxon>
        <taxon>Oomycota</taxon>
        <taxon>Peronosporomycetes</taxon>
        <taxon>Peronosporales</taxon>
        <taxon>Peronosporaceae</taxon>
        <taxon>Phytophthora</taxon>
    </lineage>
</organism>
<dbReference type="Proteomes" id="UP000198211">
    <property type="component" value="Unassembled WGS sequence"/>
</dbReference>
<protein>
    <submittedName>
        <fullName evidence="1">Uncharacterized protein</fullName>
    </submittedName>
</protein>
<keyword evidence="2" id="KW-1185">Reference proteome</keyword>
<sequence length="108" mass="12116">VIDSFDGDDLYPYLPSERVRKNVSAAFVLTTGKSESDEEKLGVTLQRAAFVKTHRPVFELSEATWQTLQQAVALWGEIVIRSIRSLPSEINHICSDMSMIFVVSVKKS</sequence>
<dbReference type="EMBL" id="NBNE01009297">
    <property type="protein sequence ID" value="OWY98549.1"/>
    <property type="molecule type" value="Genomic_DNA"/>
</dbReference>
<evidence type="ECO:0000313" key="2">
    <source>
        <dbReference type="Proteomes" id="UP000198211"/>
    </source>
</evidence>
<name>A0A225V2F4_9STRA</name>
<accession>A0A225V2F4</accession>
<feature type="non-terminal residue" evidence="1">
    <location>
        <position position="1"/>
    </location>
</feature>